<keyword evidence="2" id="KW-0964">Secreted</keyword>
<dbReference type="Pfam" id="PF05826">
    <property type="entry name" value="Phospholip_A2_2"/>
    <property type="match status" value="1"/>
</dbReference>
<dbReference type="GO" id="GO:0050482">
    <property type="term" value="P:arachidonate secretion"/>
    <property type="evidence" value="ECO:0007669"/>
    <property type="project" value="InterPro"/>
</dbReference>
<proteinExistence type="predicted"/>
<dbReference type="InterPro" id="IPR036444">
    <property type="entry name" value="PLipase_A2_dom_sf"/>
</dbReference>
<feature type="signal peptide" evidence="4">
    <location>
        <begin position="1"/>
        <end position="25"/>
    </location>
</feature>
<feature type="chain" id="PRO_5029917725" description="Phospholipase A2-like central domain-containing protein" evidence="4">
    <location>
        <begin position="26"/>
        <end position="396"/>
    </location>
</feature>
<sequence>MGVRKIIQVCYLLIGILSLLDVGRSENDEDTRVHQQRGSSKDNPKAGNFENFVVWQTSDGKRQVTIKSGMAWVQETATWEIGEEEIPADYVIRQVTDGSSRVAAVLDGHGRLRECHISHDYNIAEQFISDINRDHTLCAHVPDETPKLRFESDNIKGVDGSSLLYTNLFLTSLKDASSTGLPQCKIFSNVLLPSQLLNFTSLINDCQQFLSSVPHSSDRTSNFLDHGNFSFSDLHHPGHRRSRRSLMYPGTLWCGAGHRAKSEYALGDNTFTDRCCRAHDFCPMDMQILAFKTKYYMTNKNMFTLSHCACDKRFHKCLRQVRNAVSYDVGNMYFNILTSQCFVVRQKKQCVENGWWGKCNRYEKRPTALLRQPRAFPKSLKRNRSGRTRKNQTNEP</sequence>
<reference evidence="6" key="2">
    <citation type="submission" date="2021-01" db="UniProtKB">
        <authorList>
            <consortium name="EnsemblMetazoa"/>
        </authorList>
    </citation>
    <scope>IDENTIFICATION</scope>
</reference>
<evidence type="ECO:0000259" key="5">
    <source>
        <dbReference type="Pfam" id="PF05826"/>
    </source>
</evidence>
<evidence type="ECO:0000256" key="3">
    <source>
        <dbReference type="SAM" id="MobiDB-lite"/>
    </source>
</evidence>
<evidence type="ECO:0000313" key="6">
    <source>
        <dbReference type="EnsemblMetazoa" id="XP_011678633"/>
    </source>
</evidence>
<dbReference type="Gene3D" id="1.20.90.10">
    <property type="entry name" value="Phospholipase A2 domain"/>
    <property type="match status" value="1"/>
</dbReference>
<dbReference type="Proteomes" id="UP000007110">
    <property type="component" value="Unassembled WGS sequence"/>
</dbReference>
<evidence type="ECO:0000256" key="1">
    <source>
        <dbReference type="ARBA" id="ARBA00004613"/>
    </source>
</evidence>
<evidence type="ECO:0000313" key="7">
    <source>
        <dbReference type="Proteomes" id="UP000007110"/>
    </source>
</evidence>
<dbReference type="GO" id="GO:0006644">
    <property type="term" value="P:phospholipid metabolic process"/>
    <property type="evidence" value="ECO:0007669"/>
    <property type="project" value="InterPro"/>
</dbReference>
<organism evidence="6 7">
    <name type="scientific">Strongylocentrotus purpuratus</name>
    <name type="common">Purple sea urchin</name>
    <dbReference type="NCBI Taxonomy" id="7668"/>
    <lineage>
        <taxon>Eukaryota</taxon>
        <taxon>Metazoa</taxon>
        <taxon>Echinodermata</taxon>
        <taxon>Eleutherozoa</taxon>
        <taxon>Echinozoa</taxon>
        <taxon>Echinoidea</taxon>
        <taxon>Euechinoidea</taxon>
        <taxon>Echinacea</taxon>
        <taxon>Camarodonta</taxon>
        <taxon>Echinidea</taxon>
        <taxon>Strongylocentrotidae</taxon>
        <taxon>Strongylocentrotus</taxon>
    </lineage>
</organism>
<feature type="region of interest" description="Disordered" evidence="3">
    <location>
        <begin position="373"/>
        <end position="396"/>
    </location>
</feature>
<accession>A0A7M7HL93</accession>
<dbReference type="EnsemblMetazoa" id="XM_011680331">
    <property type="protein sequence ID" value="XP_011678633"/>
    <property type="gene ID" value="LOC105445152"/>
</dbReference>
<dbReference type="AlphaFoldDB" id="A0A7M7HL93"/>
<name>A0A7M7HL93_STRPU</name>
<dbReference type="RefSeq" id="XP_011678633.1">
    <property type="nucleotide sequence ID" value="XM_011680331.2"/>
</dbReference>
<dbReference type="OrthoDB" id="6075074at2759"/>
<reference evidence="7" key="1">
    <citation type="submission" date="2015-02" db="EMBL/GenBank/DDBJ databases">
        <title>Genome sequencing for Strongylocentrotus purpuratus.</title>
        <authorList>
            <person name="Murali S."/>
            <person name="Liu Y."/>
            <person name="Vee V."/>
            <person name="English A."/>
            <person name="Wang M."/>
            <person name="Skinner E."/>
            <person name="Han Y."/>
            <person name="Muzny D.M."/>
            <person name="Worley K.C."/>
            <person name="Gibbs R.A."/>
        </authorList>
    </citation>
    <scope>NUCLEOTIDE SEQUENCE</scope>
</reference>
<evidence type="ECO:0000256" key="2">
    <source>
        <dbReference type="ARBA" id="ARBA00022525"/>
    </source>
</evidence>
<dbReference type="InterPro" id="IPR016090">
    <property type="entry name" value="PLA2-like_dom"/>
</dbReference>
<dbReference type="InParanoid" id="A0A7M7HL93"/>
<dbReference type="SUPFAM" id="SSF48619">
    <property type="entry name" value="Phospholipase A2, PLA2"/>
    <property type="match status" value="1"/>
</dbReference>
<evidence type="ECO:0000256" key="4">
    <source>
        <dbReference type="SAM" id="SignalP"/>
    </source>
</evidence>
<dbReference type="OMA" id="MQILAFK"/>
<feature type="domain" description="Phospholipase A2-like central" evidence="5">
    <location>
        <begin position="248"/>
        <end position="343"/>
    </location>
</feature>
<dbReference type="GO" id="GO:0005576">
    <property type="term" value="C:extracellular region"/>
    <property type="evidence" value="ECO:0007669"/>
    <property type="project" value="UniProtKB-SubCell"/>
</dbReference>
<dbReference type="PANTHER" id="PTHR12253">
    <property type="entry name" value="RH14732P"/>
    <property type="match status" value="1"/>
</dbReference>
<dbReference type="GeneID" id="105445152"/>
<dbReference type="GO" id="GO:0004623">
    <property type="term" value="F:phospholipase A2 activity"/>
    <property type="evidence" value="ECO:0007669"/>
    <property type="project" value="InterPro"/>
</dbReference>
<comment type="subcellular location">
    <subcellularLocation>
        <location evidence="1">Secreted</location>
    </subcellularLocation>
</comment>
<keyword evidence="4" id="KW-0732">Signal</keyword>
<dbReference type="KEGG" id="spu:105445152"/>
<protein>
    <recommendedName>
        <fullName evidence="5">Phospholipase A2-like central domain-containing protein</fullName>
    </recommendedName>
</protein>
<feature type="compositionally biased region" description="Basic residues" evidence="3">
    <location>
        <begin position="379"/>
        <end position="390"/>
    </location>
</feature>
<dbReference type="InterPro" id="IPR033113">
    <property type="entry name" value="PLA2_histidine"/>
</dbReference>
<keyword evidence="7" id="KW-1185">Reference proteome</keyword>
<dbReference type="PROSITE" id="PS00118">
    <property type="entry name" value="PA2_HIS"/>
    <property type="match status" value="1"/>
</dbReference>